<accession>A0ACC5RDG8</accession>
<protein>
    <submittedName>
        <fullName evidence="1">Tripartite tricarboxylate transporter TctB family protein</fullName>
    </submittedName>
</protein>
<organism evidence="1 2">
    <name type="scientific">Taklimakanibacter albus</name>
    <dbReference type="NCBI Taxonomy" id="2800327"/>
    <lineage>
        <taxon>Bacteria</taxon>
        <taxon>Pseudomonadati</taxon>
        <taxon>Pseudomonadota</taxon>
        <taxon>Alphaproteobacteria</taxon>
        <taxon>Hyphomicrobiales</taxon>
        <taxon>Aestuariivirgaceae</taxon>
        <taxon>Taklimakanibacter</taxon>
    </lineage>
</organism>
<proteinExistence type="predicted"/>
<dbReference type="EMBL" id="JAENHL010000008">
    <property type="protein sequence ID" value="MBK1870688.1"/>
    <property type="molecule type" value="Genomic_DNA"/>
</dbReference>
<name>A0ACC5RDG8_9HYPH</name>
<gene>
    <name evidence="1" type="ORF">JHL16_30260</name>
</gene>
<keyword evidence="2" id="KW-1185">Reference proteome</keyword>
<dbReference type="Proteomes" id="UP000616151">
    <property type="component" value="Unassembled WGS sequence"/>
</dbReference>
<reference evidence="1" key="1">
    <citation type="submission" date="2021-01" db="EMBL/GenBank/DDBJ databases">
        <authorList>
            <person name="Sun Q."/>
        </authorList>
    </citation>
    <scope>NUCLEOTIDE SEQUENCE</scope>
    <source>
        <strain evidence="1">YIM B02566</strain>
    </source>
</reference>
<comment type="caution">
    <text evidence="1">The sequence shown here is derived from an EMBL/GenBank/DDBJ whole genome shotgun (WGS) entry which is preliminary data.</text>
</comment>
<sequence length="146" mass="15605">MKATRDLIAGLVFSGIGLAALIIARNYPFGSTLNMGAGYFPVIVSTLILIFGIVLVIQEIIRGNGPAFGDIAWRPLLIITGAVIGFALLIDTAGLIPAVAFLVVAGWFADPARKWRHLPVQIAIGIAVPILIFRLGLNMPINLWAF</sequence>
<evidence type="ECO:0000313" key="2">
    <source>
        <dbReference type="Proteomes" id="UP000616151"/>
    </source>
</evidence>
<evidence type="ECO:0000313" key="1">
    <source>
        <dbReference type="EMBL" id="MBK1870688.1"/>
    </source>
</evidence>